<evidence type="ECO:0000259" key="2">
    <source>
        <dbReference type="Pfam" id="PF03389"/>
    </source>
</evidence>
<reference evidence="4" key="1">
    <citation type="journal article" date="2013" name="Genome Biol.">
        <title>Draft genome of the mountain pine beetle, Dendroctonus ponderosae Hopkins, a major forest pest.</title>
        <authorList>
            <person name="Keeling C.I."/>
            <person name="Yuen M.M."/>
            <person name="Liao N.Y."/>
            <person name="Docking T.R."/>
            <person name="Chan S.K."/>
            <person name="Taylor G.A."/>
            <person name="Palmquist D.L."/>
            <person name="Jackman S.D."/>
            <person name="Nguyen A."/>
            <person name="Li M."/>
            <person name="Henderson H."/>
            <person name="Janes J.K."/>
            <person name="Zhao Y."/>
            <person name="Pandoh P."/>
            <person name="Moore R."/>
            <person name="Sperling F.A."/>
            <person name="Huber D.P."/>
            <person name="Birol I."/>
            <person name="Jones S.J."/>
            <person name="Bohlmann J."/>
        </authorList>
    </citation>
    <scope>NUCLEOTIDE SEQUENCE</scope>
</reference>
<dbReference type="AlphaFoldDB" id="A0AAR5PII1"/>
<evidence type="ECO:0000313" key="4">
    <source>
        <dbReference type="Proteomes" id="UP000019118"/>
    </source>
</evidence>
<reference evidence="3" key="2">
    <citation type="submission" date="2024-08" db="UniProtKB">
        <authorList>
            <consortium name="EnsemblMetazoa"/>
        </authorList>
    </citation>
    <scope>IDENTIFICATION</scope>
</reference>
<sequence length="236" mass="27833">MAEKSENRKDARTAREWVIALPDELDEEQRKELAKEFAQSLVDRYGVIADLAIHAPSQNGSDKNHHAHILLTTRKAELDPEQNLVLKDKADIELRYRERIDHRSYVDQGNQLQATIHEGSKVTQMRRKGIDTEISRFNDTVKQQNSQQLQNKQQHKEKTLEQGFNRVEQGFEQWKKAQEVKRLELERKQQLKLQQEQAMKQKHRKSMKRTSMKEYREAIADDNKRLETFYNKVASG</sequence>
<dbReference type="Gene3D" id="3.30.930.30">
    <property type="match status" value="1"/>
</dbReference>
<feature type="domain" description="MobA/MobL protein" evidence="2">
    <location>
        <begin position="97"/>
        <end position="128"/>
    </location>
</feature>
<feature type="domain" description="MobA/MobL protein" evidence="2">
    <location>
        <begin position="2"/>
        <end position="77"/>
    </location>
</feature>
<evidence type="ECO:0000313" key="3">
    <source>
        <dbReference type="EnsemblMetazoa" id="XP_019760566.1"/>
    </source>
</evidence>
<dbReference type="Pfam" id="PF03389">
    <property type="entry name" value="MobA_MobL"/>
    <property type="match status" value="2"/>
</dbReference>
<dbReference type="InterPro" id="IPR005053">
    <property type="entry name" value="MobA_MobL"/>
</dbReference>
<name>A0AAR5PII1_DENPD</name>
<dbReference type="EnsemblMetazoa" id="XM_019905007.1">
    <property type="protein sequence ID" value="XP_019760566.1"/>
    <property type="gene ID" value="LOC109537985"/>
</dbReference>
<protein>
    <recommendedName>
        <fullName evidence="2">MobA/MobL protein domain-containing protein</fullName>
    </recommendedName>
</protein>
<organism evidence="3 4">
    <name type="scientific">Dendroctonus ponderosae</name>
    <name type="common">Mountain pine beetle</name>
    <dbReference type="NCBI Taxonomy" id="77166"/>
    <lineage>
        <taxon>Eukaryota</taxon>
        <taxon>Metazoa</taxon>
        <taxon>Ecdysozoa</taxon>
        <taxon>Arthropoda</taxon>
        <taxon>Hexapoda</taxon>
        <taxon>Insecta</taxon>
        <taxon>Pterygota</taxon>
        <taxon>Neoptera</taxon>
        <taxon>Endopterygota</taxon>
        <taxon>Coleoptera</taxon>
        <taxon>Polyphaga</taxon>
        <taxon>Cucujiformia</taxon>
        <taxon>Curculionidae</taxon>
        <taxon>Scolytinae</taxon>
        <taxon>Dendroctonus</taxon>
    </lineage>
</organism>
<proteinExistence type="predicted"/>
<dbReference type="Proteomes" id="UP000019118">
    <property type="component" value="Unassembled WGS sequence"/>
</dbReference>
<keyword evidence="1" id="KW-0184">Conjugation</keyword>
<accession>A0AAR5PII1</accession>
<keyword evidence="4" id="KW-1185">Reference proteome</keyword>
<evidence type="ECO:0000256" key="1">
    <source>
        <dbReference type="ARBA" id="ARBA00022971"/>
    </source>
</evidence>